<dbReference type="AlphaFoldDB" id="A0A2P5XFR4"/>
<evidence type="ECO:0000313" key="1">
    <source>
        <dbReference type="EMBL" id="PPS02177.1"/>
    </source>
</evidence>
<dbReference type="EMBL" id="KZ664968">
    <property type="protein sequence ID" value="PPS02177.1"/>
    <property type="molecule type" value="Genomic_DNA"/>
</dbReference>
<organism evidence="1 2">
    <name type="scientific">Gossypium barbadense</name>
    <name type="common">Sea Island cotton</name>
    <name type="synonym">Hibiscus barbadensis</name>
    <dbReference type="NCBI Taxonomy" id="3634"/>
    <lineage>
        <taxon>Eukaryota</taxon>
        <taxon>Viridiplantae</taxon>
        <taxon>Streptophyta</taxon>
        <taxon>Embryophyta</taxon>
        <taxon>Tracheophyta</taxon>
        <taxon>Spermatophyta</taxon>
        <taxon>Magnoliopsida</taxon>
        <taxon>eudicotyledons</taxon>
        <taxon>Gunneridae</taxon>
        <taxon>Pentapetalae</taxon>
        <taxon>rosids</taxon>
        <taxon>malvids</taxon>
        <taxon>Malvales</taxon>
        <taxon>Malvaceae</taxon>
        <taxon>Malvoideae</taxon>
        <taxon>Gossypium</taxon>
    </lineage>
</organism>
<dbReference type="Proteomes" id="UP000239757">
    <property type="component" value="Unassembled WGS sequence"/>
</dbReference>
<protein>
    <submittedName>
        <fullName evidence="1">Uncharacterized protein</fullName>
    </submittedName>
</protein>
<proteinExistence type="predicted"/>
<accession>A0A2P5XFR4</accession>
<name>A0A2P5XFR4_GOSBA</name>
<reference evidence="1 2" key="1">
    <citation type="submission" date="2015-01" db="EMBL/GenBank/DDBJ databases">
        <title>Genome of allotetraploid Gossypium barbadense reveals genomic plasticity and fiber elongation in cotton evolution.</title>
        <authorList>
            <person name="Chen X."/>
            <person name="Liu X."/>
            <person name="Zhao B."/>
            <person name="Zheng H."/>
            <person name="Hu Y."/>
            <person name="Lu G."/>
            <person name="Yang C."/>
            <person name="Chen J."/>
            <person name="Shan C."/>
            <person name="Zhang L."/>
            <person name="Zhou Y."/>
            <person name="Wang L."/>
            <person name="Guo W."/>
            <person name="Bai Y."/>
            <person name="Ruan J."/>
            <person name="Shangguan X."/>
            <person name="Mao Y."/>
            <person name="Jiang J."/>
            <person name="Zhu Y."/>
            <person name="Lei J."/>
            <person name="Kang H."/>
            <person name="Chen S."/>
            <person name="He X."/>
            <person name="Wang R."/>
            <person name="Wang Y."/>
            <person name="Chen J."/>
            <person name="Wang L."/>
            <person name="Yu S."/>
            <person name="Wang B."/>
            <person name="Wei J."/>
            <person name="Song S."/>
            <person name="Lu X."/>
            <person name="Gao Z."/>
            <person name="Gu W."/>
            <person name="Deng X."/>
            <person name="Ma D."/>
            <person name="Wang S."/>
            <person name="Liang W."/>
            <person name="Fang L."/>
            <person name="Cai C."/>
            <person name="Zhu X."/>
            <person name="Zhou B."/>
            <person name="Zhang Y."/>
            <person name="Chen Z."/>
            <person name="Xu S."/>
            <person name="Zhu R."/>
            <person name="Wang S."/>
            <person name="Zhang T."/>
            <person name="Zhao G."/>
        </authorList>
    </citation>
    <scope>NUCLEOTIDE SEQUENCE [LARGE SCALE GENOMIC DNA]</scope>
    <source>
        <strain evidence="2">cv. Xinhai21</strain>
        <tissue evidence="1">Leaf</tissue>
    </source>
</reference>
<evidence type="ECO:0000313" key="2">
    <source>
        <dbReference type="Proteomes" id="UP000239757"/>
    </source>
</evidence>
<gene>
    <name evidence="1" type="ORF">GOBAR_AA18487</name>
</gene>
<sequence length="69" mass="7574">MGHPVQEAISNALLIGSRVQTRESTYGGARSRGLTFEKGLTLLGKGPRAMHITQRLEAVVQMINNRNLQ</sequence>